<evidence type="ECO:0000313" key="2">
    <source>
        <dbReference type="EMBL" id="CZT01243.1"/>
    </source>
</evidence>
<dbReference type="PROSITE" id="PS50097">
    <property type="entry name" value="BTB"/>
    <property type="match status" value="1"/>
</dbReference>
<dbReference type="Gene3D" id="3.30.710.10">
    <property type="entry name" value="Potassium Channel Kv1.1, Chain A"/>
    <property type="match status" value="1"/>
</dbReference>
<dbReference type="OrthoDB" id="3556558at2759"/>
<dbReference type="SUPFAM" id="SSF54695">
    <property type="entry name" value="POZ domain"/>
    <property type="match status" value="1"/>
</dbReference>
<dbReference type="CDD" id="cd18186">
    <property type="entry name" value="BTB_POZ_ZBTB_KLHL-like"/>
    <property type="match status" value="1"/>
</dbReference>
<dbReference type="Proteomes" id="UP000178912">
    <property type="component" value="Unassembled WGS sequence"/>
</dbReference>
<dbReference type="InterPro" id="IPR011333">
    <property type="entry name" value="SKP1/BTB/POZ_sf"/>
</dbReference>
<keyword evidence="3" id="KW-1185">Reference proteome</keyword>
<protein>
    <recommendedName>
        <fullName evidence="1">BTB domain-containing protein</fullName>
    </recommendedName>
</protein>
<evidence type="ECO:0000259" key="1">
    <source>
        <dbReference type="PROSITE" id="PS50097"/>
    </source>
</evidence>
<sequence length="106" mass="12405">MTMVQTKDIVDMKCDTSGEFKSLHRAIVDANTPFFKAAFESKMTEEASQTMRFEDVEVKTFGPLVHYLYFQELDLKSFEAEHKFTDGHDQVDKYDHDLLVLAKFWN</sequence>
<proteinExistence type="predicted"/>
<reference evidence="3" key="1">
    <citation type="submission" date="2016-03" db="EMBL/GenBank/DDBJ databases">
        <authorList>
            <person name="Guldener U."/>
        </authorList>
    </citation>
    <scope>NUCLEOTIDE SEQUENCE [LARGE SCALE GENOMIC DNA]</scope>
    <source>
        <strain evidence="3">04CH-RAC-A.6.1</strain>
    </source>
</reference>
<dbReference type="AlphaFoldDB" id="A0A1E1KT87"/>
<gene>
    <name evidence="2" type="ORF">RAG0_08980</name>
</gene>
<feature type="domain" description="BTB" evidence="1">
    <location>
        <begin position="10"/>
        <end position="77"/>
    </location>
</feature>
<dbReference type="EMBL" id="FJUX01000050">
    <property type="protein sequence ID" value="CZT01243.1"/>
    <property type="molecule type" value="Genomic_DNA"/>
</dbReference>
<accession>A0A1E1KT87</accession>
<name>A0A1E1KT87_9HELO</name>
<dbReference type="Pfam" id="PF00651">
    <property type="entry name" value="BTB"/>
    <property type="match status" value="1"/>
</dbReference>
<dbReference type="InterPro" id="IPR000210">
    <property type="entry name" value="BTB/POZ_dom"/>
</dbReference>
<organism evidence="2 3">
    <name type="scientific">Rhynchosporium agropyri</name>
    <dbReference type="NCBI Taxonomy" id="914238"/>
    <lineage>
        <taxon>Eukaryota</taxon>
        <taxon>Fungi</taxon>
        <taxon>Dikarya</taxon>
        <taxon>Ascomycota</taxon>
        <taxon>Pezizomycotina</taxon>
        <taxon>Leotiomycetes</taxon>
        <taxon>Helotiales</taxon>
        <taxon>Ploettnerulaceae</taxon>
        <taxon>Rhynchosporium</taxon>
    </lineage>
</organism>
<evidence type="ECO:0000313" key="3">
    <source>
        <dbReference type="Proteomes" id="UP000178912"/>
    </source>
</evidence>